<dbReference type="GO" id="GO:0005886">
    <property type="term" value="C:plasma membrane"/>
    <property type="evidence" value="ECO:0007669"/>
    <property type="project" value="TreeGrafter"/>
</dbReference>
<dbReference type="NCBIfam" id="TIGR00792">
    <property type="entry name" value="gph"/>
    <property type="match status" value="1"/>
</dbReference>
<sequence length="458" mass="49041">MATETRILDQTDENKLPISEKLTFGFGNLAANLMLTTASSFITYYYTDVVGLSAVIVGNILLWARLFDGASDLAMGAIVDKTRSKHGKARPWILWMAIPYALAMILLFTSPDFLGSTGKAIYAFVTYVIALAGVYTATMVPYNAMIGTTTSNPVERGNLSTSRTLAGFVGAMGVTAAVLPIVTFFGGDKQAWTWMAVVFGVISSLLLLLLFKNSKERVIETTVAVEKVPLKTNIKALLQNKYWIIMILYMMIGFISSGLGGINIFYAQWILGDPAKVAVIGILSFMPIAVGAVFMPFLLSKFSKKIIVLSGSFVMLLGLGIIALFPENFTMILVGLVIRGLGIAPGAVAGFAMLGDVADYGEWKTGIRSEGLIFSAGTFAEKVGSGVGGLILGLVLGLGGYVSQGATQSTEALFAIKAIFAYLPIVFTVICILLILFYDLDKKLPEIAADLKAKRVNG</sequence>
<feature type="transmembrane region" description="Helical" evidence="1">
    <location>
        <begin position="191"/>
        <end position="211"/>
    </location>
</feature>
<feature type="transmembrane region" description="Helical" evidence="1">
    <location>
        <begin position="242"/>
        <end position="266"/>
    </location>
</feature>
<keyword evidence="1" id="KW-1133">Transmembrane helix</keyword>
<protein>
    <submittedName>
        <fullName evidence="2">GPH family glycoside/pentoside/hexuronide:cation symporter</fullName>
    </submittedName>
</protein>
<dbReference type="GO" id="GO:0008643">
    <property type="term" value="P:carbohydrate transport"/>
    <property type="evidence" value="ECO:0007669"/>
    <property type="project" value="InterPro"/>
</dbReference>
<dbReference type="GO" id="GO:0006814">
    <property type="term" value="P:sodium ion transport"/>
    <property type="evidence" value="ECO:0007669"/>
    <property type="project" value="InterPro"/>
</dbReference>
<comment type="caution">
    <text evidence="2">The sequence shown here is derived from an EMBL/GenBank/DDBJ whole genome shotgun (WGS) entry which is preliminary data.</text>
</comment>
<dbReference type="InterPro" id="IPR039672">
    <property type="entry name" value="MFS_2"/>
</dbReference>
<dbReference type="CDD" id="cd17332">
    <property type="entry name" value="MFS_MelB_like"/>
    <property type="match status" value="1"/>
</dbReference>
<dbReference type="Pfam" id="PF13347">
    <property type="entry name" value="MFS_2"/>
    <property type="match status" value="1"/>
</dbReference>
<feature type="transmembrane region" description="Helical" evidence="1">
    <location>
        <begin position="331"/>
        <end position="354"/>
    </location>
</feature>
<dbReference type="InterPro" id="IPR036259">
    <property type="entry name" value="MFS_trans_sf"/>
</dbReference>
<dbReference type="EMBL" id="QAOM01000015">
    <property type="protein sequence ID" value="PTQ82955.1"/>
    <property type="molecule type" value="Genomic_DNA"/>
</dbReference>
<keyword evidence="1" id="KW-0472">Membrane</keyword>
<dbReference type="AlphaFoldDB" id="A0A2T5IGM0"/>
<keyword evidence="1" id="KW-0812">Transmembrane</keyword>
<name>A0A2T5IGM0_9LACT</name>
<dbReference type="InterPro" id="IPR001927">
    <property type="entry name" value="Na/Gal_symport"/>
</dbReference>
<evidence type="ECO:0000256" key="1">
    <source>
        <dbReference type="SAM" id="Phobius"/>
    </source>
</evidence>
<accession>A0A2T5IGM0</accession>
<dbReference type="PANTHER" id="PTHR11328">
    <property type="entry name" value="MAJOR FACILITATOR SUPERFAMILY DOMAIN-CONTAINING PROTEIN"/>
    <property type="match status" value="1"/>
</dbReference>
<feature type="transmembrane region" description="Helical" evidence="1">
    <location>
        <begin position="383"/>
        <end position="402"/>
    </location>
</feature>
<dbReference type="RefSeq" id="WP_108033208.1">
    <property type="nucleotide sequence ID" value="NZ_QAOM01000015.1"/>
</dbReference>
<reference evidence="2 3" key="1">
    <citation type="submission" date="2018-04" db="EMBL/GenBank/DDBJ databases">
        <title>Genomic Encyclopedia of Archaeal and Bacterial Type Strains, Phase II (KMG-II): from individual species to whole genera.</title>
        <authorList>
            <person name="Goeker M."/>
        </authorList>
    </citation>
    <scope>NUCLEOTIDE SEQUENCE [LARGE SCALE GENOMIC DNA]</scope>
    <source>
        <strain evidence="2 3">DSM 18806</strain>
    </source>
</reference>
<dbReference type="Gene3D" id="1.20.1250.20">
    <property type="entry name" value="MFS general substrate transporter like domains"/>
    <property type="match status" value="2"/>
</dbReference>
<organism evidence="2 3">
    <name type="scientific">Trichococcus patagoniensis</name>
    <dbReference type="NCBI Taxonomy" id="382641"/>
    <lineage>
        <taxon>Bacteria</taxon>
        <taxon>Bacillati</taxon>
        <taxon>Bacillota</taxon>
        <taxon>Bacilli</taxon>
        <taxon>Lactobacillales</taxon>
        <taxon>Carnobacteriaceae</taxon>
        <taxon>Trichococcus</taxon>
    </lineage>
</organism>
<feature type="transmembrane region" description="Helical" evidence="1">
    <location>
        <begin position="121"/>
        <end position="144"/>
    </location>
</feature>
<feature type="transmembrane region" description="Helical" evidence="1">
    <location>
        <begin position="44"/>
        <end position="64"/>
    </location>
</feature>
<gene>
    <name evidence="2" type="ORF">C8U37_11532</name>
</gene>
<dbReference type="PANTHER" id="PTHR11328:SF24">
    <property type="entry name" value="MAJOR FACILITATOR SUPERFAMILY (MFS) PROFILE DOMAIN-CONTAINING PROTEIN"/>
    <property type="match status" value="1"/>
</dbReference>
<dbReference type="GO" id="GO:0015293">
    <property type="term" value="F:symporter activity"/>
    <property type="evidence" value="ECO:0007669"/>
    <property type="project" value="InterPro"/>
</dbReference>
<feature type="transmembrane region" description="Helical" evidence="1">
    <location>
        <begin position="306"/>
        <end position="325"/>
    </location>
</feature>
<feature type="transmembrane region" description="Helical" evidence="1">
    <location>
        <begin position="92"/>
        <end position="109"/>
    </location>
</feature>
<keyword evidence="3" id="KW-1185">Reference proteome</keyword>
<feature type="transmembrane region" description="Helical" evidence="1">
    <location>
        <begin position="414"/>
        <end position="438"/>
    </location>
</feature>
<feature type="transmembrane region" description="Helical" evidence="1">
    <location>
        <begin position="165"/>
        <end position="185"/>
    </location>
</feature>
<dbReference type="OrthoDB" id="9764596at2"/>
<evidence type="ECO:0000313" key="2">
    <source>
        <dbReference type="EMBL" id="PTQ82955.1"/>
    </source>
</evidence>
<proteinExistence type="predicted"/>
<dbReference type="SUPFAM" id="SSF103473">
    <property type="entry name" value="MFS general substrate transporter"/>
    <property type="match status" value="1"/>
</dbReference>
<evidence type="ECO:0000313" key="3">
    <source>
        <dbReference type="Proteomes" id="UP000244161"/>
    </source>
</evidence>
<dbReference type="Proteomes" id="UP000244161">
    <property type="component" value="Unassembled WGS sequence"/>
</dbReference>
<feature type="transmembrane region" description="Helical" evidence="1">
    <location>
        <begin position="278"/>
        <end position="299"/>
    </location>
</feature>